<evidence type="ECO:0000259" key="4">
    <source>
        <dbReference type="PROSITE" id="PS50850"/>
    </source>
</evidence>
<dbReference type="OrthoDB" id="2213137at2759"/>
<feature type="transmembrane region" description="Helical" evidence="3">
    <location>
        <begin position="683"/>
        <end position="701"/>
    </location>
</feature>
<feature type="transmembrane region" description="Helical" evidence="3">
    <location>
        <begin position="840"/>
        <end position="859"/>
    </location>
</feature>
<dbReference type="GO" id="GO:0016020">
    <property type="term" value="C:membrane"/>
    <property type="evidence" value="ECO:0007669"/>
    <property type="project" value="UniProtKB-SubCell"/>
</dbReference>
<comment type="caution">
    <text evidence="5">The sequence shown here is derived from an EMBL/GenBank/DDBJ whole genome shotgun (WGS) entry which is preliminary data.</text>
</comment>
<dbReference type="CDD" id="cd17352">
    <property type="entry name" value="MFS_MCT_SLC16"/>
    <property type="match status" value="1"/>
</dbReference>
<dbReference type="PANTHER" id="PTHR11360:SF238">
    <property type="entry name" value="SD10469P"/>
    <property type="match status" value="1"/>
</dbReference>
<evidence type="ECO:0000256" key="1">
    <source>
        <dbReference type="ARBA" id="ARBA00004141"/>
    </source>
</evidence>
<feature type="transmembrane region" description="Helical" evidence="3">
    <location>
        <begin position="492"/>
        <end position="511"/>
    </location>
</feature>
<dbReference type="InterPro" id="IPR050327">
    <property type="entry name" value="Proton-linked_MCT"/>
</dbReference>
<dbReference type="EMBL" id="CAJGYM010000006">
    <property type="protein sequence ID" value="CAD6187578.1"/>
    <property type="molecule type" value="Genomic_DNA"/>
</dbReference>
<evidence type="ECO:0000313" key="5">
    <source>
        <dbReference type="EMBL" id="CAD6187578.1"/>
    </source>
</evidence>
<feature type="domain" description="Major facilitator superfamily (MFS) profile" evidence="4">
    <location>
        <begin position="335"/>
        <end position="864"/>
    </location>
</feature>
<dbReference type="PROSITE" id="PS50850">
    <property type="entry name" value="MFS"/>
    <property type="match status" value="1"/>
</dbReference>
<proteinExistence type="predicted"/>
<keyword evidence="3" id="KW-1133">Transmembrane helix</keyword>
<protein>
    <recommendedName>
        <fullName evidence="4">Major facilitator superfamily (MFS) profile domain-containing protein</fullName>
    </recommendedName>
</protein>
<feature type="transmembrane region" description="Helical" evidence="3">
    <location>
        <begin position="398"/>
        <end position="419"/>
    </location>
</feature>
<feature type="transmembrane region" description="Helical" evidence="3">
    <location>
        <begin position="365"/>
        <end position="386"/>
    </location>
</feature>
<keyword evidence="3" id="KW-0812">Transmembrane</keyword>
<dbReference type="SUPFAM" id="SSF103473">
    <property type="entry name" value="MFS general substrate transporter"/>
    <property type="match status" value="1"/>
</dbReference>
<dbReference type="PANTHER" id="PTHR11360">
    <property type="entry name" value="MONOCARBOXYLATE TRANSPORTER"/>
    <property type="match status" value="1"/>
</dbReference>
<dbReference type="InterPro" id="IPR020846">
    <property type="entry name" value="MFS_dom"/>
</dbReference>
<organism evidence="5 6">
    <name type="scientific">Caenorhabditis auriculariae</name>
    <dbReference type="NCBI Taxonomy" id="2777116"/>
    <lineage>
        <taxon>Eukaryota</taxon>
        <taxon>Metazoa</taxon>
        <taxon>Ecdysozoa</taxon>
        <taxon>Nematoda</taxon>
        <taxon>Chromadorea</taxon>
        <taxon>Rhabditida</taxon>
        <taxon>Rhabditina</taxon>
        <taxon>Rhabditomorpha</taxon>
        <taxon>Rhabditoidea</taxon>
        <taxon>Rhabditidae</taxon>
        <taxon>Peloderinae</taxon>
        <taxon>Caenorhabditis</taxon>
    </lineage>
</organism>
<keyword evidence="6" id="KW-1185">Reference proteome</keyword>
<dbReference type="InterPro" id="IPR011701">
    <property type="entry name" value="MFS"/>
</dbReference>
<dbReference type="Gene3D" id="1.20.1250.20">
    <property type="entry name" value="MFS general substrate transporter like domains"/>
    <property type="match status" value="2"/>
</dbReference>
<dbReference type="GO" id="GO:0008028">
    <property type="term" value="F:monocarboxylic acid transmembrane transporter activity"/>
    <property type="evidence" value="ECO:0007669"/>
    <property type="project" value="TreeGrafter"/>
</dbReference>
<feature type="transmembrane region" description="Helical" evidence="3">
    <location>
        <begin position="748"/>
        <end position="769"/>
    </location>
</feature>
<feature type="transmembrane region" description="Helical" evidence="3">
    <location>
        <begin position="331"/>
        <end position="353"/>
    </location>
</feature>
<sequence>MANVPVDNEAKTEDYRKHFLELATSVELTGPDIVPQAPLYRFFGLVNIYSEKDRIVLGEAVKRTTLFCNAMRSFLVDPRWSELPGNVPLKRLRRSERIKAQNSSAPPNTKKPETGKPTSRKANKRMSSSPEENQWDSFQTELFSTLGNRDSPDPPHIRFLQFCKLLILTIEDNKRRLMDIWGLDPVTPNVTPAKHNLKPVLKATHEPQPLGQSIRSSSLSQMLPAAPKNEAHRSVAAVSANFSKPRPNRLRSVLLVDWYSCEKSSSVSGSKPNCVTGVPLAAMALPPHNRVEVITYDRSVMTTSKDDRKDDELVEQQLEEAGFIKPPDGGYGWLVVFASFLANLIVDGIIFTVGDILLPQWMADYNASATSAALIISILSGTYLLVGPIASVLANLYGCRAVVIGGAILSCIGFVASAVTPQIYYLYITFGLIGGLGFGFIYLPAIVIIAQYFSEKRSMATGMAVCGSGIGTTIFSMLNPFVMYLVGNNWRIFSIFIALVTLLCIISAIIYRPIEATADQIEKVAQIVEEYEQSHPHDKEATKLGSHHPSLDASHPFLSTVELNTAAMKGNVKMLSHKNLVDAVAKESIRDLNRPLSKMDVFYSGSTQNLRERTRTNSVSMGHRKTNSITEDELEIKQSNIYLSRAGLAIDSNGTPSPKTWKSNLTETLGALLDTSLLYSPSFLVLAFSGLLTLSCFYVPYNYIGNHIDKLPDATPAKKALIISLLGIINIFARIGCGWIADRPQVDALFVSNVAIIGAGLATAAVPFYSAYWHFVAFCLPFACGVACFAALRSVICLDLFGLEKLSNAFGILLTFMGVGAIVGSPLAALLKDVTGNFDVSFYIMGALMATSGVICLPLRKLREWEVKRGTEKDANLAVELQSLKP</sequence>
<feature type="transmembrane region" description="Helical" evidence="3">
    <location>
        <begin position="808"/>
        <end position="828"/>
    </location>
</feature>
<dbReference type="Proteomes" id="UP000835052">
    <property type="component" value="Unassembled WGS sequence"/>
</dbReference>
<dbReference type="AlphaFoldDB" id="A0A8S1GYN9"/>
<name>A0A8S1GYN9_9PELO</name>
<feature type="transmembrane region" description="Helical" evidence="3">
    <location>
        <begin position="425"/>
        <end position="450"/>
    </location>
</feature>
<evidence type="ECO:0000313" key="6">
    <source>
        <dbReference type="Proteomes" id="UP000835052"/>
    </source>
</evidence>
<feature type="transmembrane region" description="Helical" evidence="3">
    <location>
        <begin position="721"/>
        <end position="741"/>
    </location>
</feature>
<evidence type="ECO:0000256" key="2">
    <source>
        <dbReference type="SAM" id="MobiDB-lite"/>
    </source>
</evidence>
<feature type="transmembrane region" description="Helical" evidence="3">
    <location>
        <begin position="775"/>
        <end position="796"/>
    </location>
</feature>
<evidence type="ECO:0000256" key="3">
    <source>
        <dbReference type="SAM" id="Phobius"/>
    </source>
</evidence>
<comment type="subcellular location">
    <subcellularLocation>
        <location evidence="1">Membrane</location>
        <topology evidence="1">Multi-pass membrane protein</topology>
    </subcellularLocation>
</comment>
<feature type="compositionally biased region" description="Polar residues" evidence="2">
    <location>
        <begin position="125"/>
        <end position="135"/>
    </location>
</feature>
<gene>
    <name evidence="5" type="ORF">CAUJ_LOCUS3497</name>
</gene>
<reference evidence="5" key="1">
    <citation type="submission" date="2020-10" db="EMBL/GenBank/DDBJ databases">
        <authorList>
            <person name="Kikuchi T."/>
        </authorList>
    </citation>
    <scope>NUCLEOTIDE SEQUENCE</scope>
    <source>
        <strain evidence="5">NKZ352</strain>
    </source>
</reference>
<feature type="transmembrane region" description="Helical" evidence="3">
    <location>
        <begin position="462"/>
        <end position="486"/>
    </location>
</feature>
<dbReference type="Pfam" id="PF07690">
    <property type="entry name" value="MFS_1"/>
    <property type="match status" value="1"/>
</dbReference>
<dbReference type="InterPro" id="IPR036259">
    <property type="entry name" value="MFS_trans_sf"/>
</dbReference>
<accession>A0A8S1GYN9</accession>
<keyword evidence="3" id="KW-0472">Membrane</keyword>
<feature type="region of interest" description="Disordered" evidence="2">
    <location>
        <begin position="91"/>
        <end position="135"/>
    </location>
</feature>